<dbReference type="EMBL" id="GU071094">
    <property type="protein sequence ID" value="ADO97328.1"/>
    <property type="molecule type" value="Genomic_DNA"/>
</dbReference>
<dbReference type="Proteomes" id="UP000006523">
    <property type="component" value="Segment"/>
</dbReference>
<evidence type="ECO:0000313" key="1">
    <source>
        <dbReference type="EMBL" id="ADO97328.1"/>
    </source>
</evidence>
<dbReference type="KEGG" id="vg:10327606"/>
<gene>
    <name evidence="1" type="ORF">SSM1_017</name>
</gene>
<sequence length="461" mass="52821">MTTYLNQTTEGSVTRSQTGEIDVKLSLYRDGRRVEDSSGNYDLISFLRGFEIYESIANPCMEARLVLEDAGGVIGSLTGSEEIRLEIKGSIVDRSYFFRSYHIQARVRTNQSNETYLINCVSDEYIKNEVVNIFGNSETVFGAESEASNIIRKILTKELKTKKKLFLEKTINKQSFISPNWRPFDLIYWMSQRCIRKGKGGQLQNAFAFFENAMGFNFKSLDSMIDAINQGSDVSNPTTGDMKTYQYTYTPKRMTGQEYDQFNIERITFPDERNYLMGLRHGAWSGFSVGFDPTFITRSRMGLSTDLSADAYRYAVNEIWKKMSHLNGKGAKNPFNLMDKSIQEYVRTPKRVRYTMIPNQIFDPKFQNNPQRNYEQLVELQAYQWMRLETLKNTRLTIQVPGNLDLYAGGGIDIRIPANEPGTQKIDERYSGRYLIAAVAHKATGFTMTTELSLMKDSFGT</sequence>
<accession>E3SI29</accession>
<dbReference type="RefSeq" id="YP_004322913.1">
    <property type="nucleotide sequence ID" value="NC_015282.1"/>
</dbReference>
<organism evidence="1 2">
    <name type="scientific">Synechococcus phage S-SM1</name>
    <dbReference type="NCBI Taxonomy" id="444859"/>
    <lineage>
        <taxon>Viruses</taxon>
        <taxon>Duplodnaviria</taxon>
        <taxon>Heunggongvirae</taxon>
        <taxon>Uroviricota</taxon>
        <taxon>Caudoviricetes</taxon>
        <taxon>Pantevenvirales</taxon>
        <taxon>Kyanoviridae</taxon>
        <taxon>Thetisvirus</taxon>
        <taxon>Thetisvirus ssm1</taxon>
    </lineage>
</organism>
<evidence type="ECO:0000313" key="2">
    <source>
        <dbReference type="Proteomes" id="UP000006523"/>
    </source>
</evidence>
<reference evidence="1 2" key="1">
    <citation type="journal article" date="2010" name="Environ. Microbiol.">
        <title>Genomic analysis of oceanic cyanobacterial myoviruses compared with T4-like myoviruses from diverse hosts and environments.</title>
        <authorList>
            <person name="Sullivan M.B."/>
            <person name="Huang K.H."/>
            <person name="Ignacio-Espinoza J.C."/>
            <person name="Berlin A.M."/>
            <person name="Kelly L."/>
            <person name="Weigele P.R."/>
            <person name="DeFrancesco A.S."/>
            <person name="Kern S.E."/>
            <person name="Thompson L.R."/>
            <person name="Young S."/>
            <person name="Yandava C."/>
            <person name="Fu R."/>
            <person name="Krastins B."/>
            <person name="Chase M."/>
            <person name="Sarracino D."/>
            <person name="Osburne M.S."/>
            <person name="Henn M.R."/>
            <person name="Chisholm S.W."/>
        </authorList>
    </citation>
    <scope>NUCLEOTIDE SEQUENCE [LARGE SCALE GENOMIC DNA]</scope>
    <source>
        <strain evidence="1">6501-1</strain>
    </source>
</reference>
<keyword evidence="2" id="KW-1185">Reference proteome</keyword>
<name>E3SI29_9CAUD</name>
<protein>
    <submittedName>
        <fullName evidence="1">Uncharacterized protein</fullName>
    </submittedName>
</protein>
<proteinExistence type="predicted"/>
<dbReference type="OrthoDB" id="13640at10239"/>
<dbReference type="GeneID" id="10327606"/>